<name>R0CQ78_CAUVI</name>
<protein>
    <submittedName>
        <fullName evidence="2">Acetyltransferase, ribosomal protein N-acetylase</fullName>
    </submittedName>
</protein>
<dbReference type="AlphaFoldDB" id="R0CQ78"/>
<dbReference type="PATRIC" id="fig|1292034.3.peg.3988"/>
<dbReference type="SUPFAM" id="SSF55729">
    <property type="entry name" value="Acyl-CoA N-acyltransferases (Nat)"/>
    <property type="match status" value="1"/>
</dbReference>
<proteinExistence type="predicted"/>
<keyword evidence="2" id="KW-0689">Ribosomal protein</keyword>
<organism evidence="2 3">
    <name type="scientific">Caulobacter vibrioides OR37</name>
    <dbReference type="NCBI Taxonomy" id="1292034"/>
    <lineage>
        <taxon>Bacteria</taxon>
        <taxon>Pseudomonadati</taxon>
        <taxon>Pseudomonadota</taxon>
        <taxon>Alphaproteobacteria</taxon>
        <taxon>Caulobacterales</taxon>
        <taxon>Caulobacteraceae</taxon>
        <taxon>Caulobacter</taxon>
    </lineage>
</organism>
<dbReference type="InterPro" id="IPR051531">
    <property type="entry name" value="N-acetyltransferase"/>
</dbReference>
<keyword evidence="2" id="KW-0687">Ribonucleoprotein</keyword>
<dbReference type="Proteomes" id="UP000013063">
    <property type="component" value="Unassembled WGS sequence"/>
</dbReference>
<dbReference type="InterPro" id="IPR016181">
    <property type="entry name" value="Acyl_CoA_acyltransferase"/>
</dbReference>
<feature type="domain" description="N-acetyltransferase" evidence="1">
    <location>
        <begin position="16"/>
        <end position="155"/>
    </location>
</feature>
<evidence type="ECO:0000313" key="2">
    <source>
        <dbReference type="EMBL" id="ENZ78580.1"/>
    </source>
</evidence>
<dbReference type="PANTHER" id="PTHR43792:SF1">
    <property type="entry name" value="N-ACETYLTRANSFERASE DOMAIN-CONTAINING PROTEIN"/>
    <property type="match status" value="1"/>
</dbReference>
<keyword evidence="3" id="KW-1185">Reference proteome</keyword>
<reference evidence="2 3" key="1">
    <citation type="journal article" date="2013" name="Genome Announc.">
        <title>Draft Genome Sequence for Caulobacter sp. Strain OR37, a Bacterium Tolerant to Heavy Metals.</title>
        <authorList>
            <person name="Utturkar S.M."/>
            <person name="Bollmann A."/>
            <person name="Brzoska R.M."/>
            <person name="Klingeman D.M."/>
            <person name="Epstein S.E."/>
            <person name="Palumbo A.V."/>
            <person name="Brown S.D."/>
        </authorList>
    </citation>
    <scope>NUCLEOTIDE SEQUENCE [LARGE SCALE GENOMIC DNA]</scope>
    <source>
        <strain evidence="2 3">OR37</strain>
    </source>
</reference>
<keyword evidence="2" id="KW-0808">Transferase</keyword>
<dbReference type="InterPro" id="IPR000182">
    <property type="entry name" value="GNAT_dom"/>
</dbReference>
<evidence type="ECO:0000259" key="1">
    <source>
        <dbReference type="Pfam" id="PF13302"/>
    </source>
</evidence>
<dbReference type="EMBL" id="APMP01000043">
    <property type="protein sequence ID" value="ENZ78580.1"/>
    <property type="molecule type" value="Genomic_DNA"/>
</dbReference>
<gene>
    <name evidence="2" type="ORF">OR37_04021</name>
</gene>
<comment type="caution">
    <text evidence="2">The sequence shown here is derived from an EMBL/GenBank/DDBJ whole genome shotgun (WGS) entry which is preliminary data.</text>
</comment>
<sequence length="182" mass="20221" precursor="true">MDEDGAELLPVLVTSRLRLRCWRSQDALALSTNLTSAVTRWLSSWPDPTSIDLAAKRIAEARAGVRQGWHVSYAIERLADGVVIGGFGGGAQEQRERVEIGYHLAEAAQRRGYMTEAAIAGLAAMWSLLPAQVIEAQVHPDNTASRTILTRLGMRFVEERPVYSTAREAWEPGCWYEIERPT</sequence>
<dbReference type="PANTHER" id="PTHR43792">
    <property type="entry name" value="GNAT FAMILY, PUTATIVE (AFU_ORTHOLOGUE AFUA_3G00765)-RELATED-RELATED"/>
    <property type="match status" value="1"/>
</dbReference>
<dbReference type="Gene3D" id="3.40.630.30">
    <property type="match status" value="1"/>
</dbReference>
<dbReference type="STRING" id="1292034.OR37_04021"/>
<dbReference type="GO" id="GO:0005840">
    <property type="term" value="C:ribosome"/>
    <property type="evidence" value="ECO:0007669"/>
    <property type="project" value="UniProtKB-KW"/>
</dbReference>
<dbReference type="GO" id="GO:0016747">
    <property type="term" value="F:acyltransferase activity, transferring groups other than amino-acyl groups"/>
    <property type="evidence" value="ECO:0007669"/>
    <property type="project" value="InterPro"/>
</dbReference>
<evidence type="ECO:0000313" key="3">
    <source>
        <dbReference type="Proteomes" id="UP000013063"/>
    </source>
</evidence>
<accession>R0CQ78</accession>
<dbReference type="RefSeq" id="WP_004624559.1">
    <property type="nucleotide sequence ID" value="NZ_APMP01000043.1"/>
</dbReference>
<dbReference type="Pfam" id="PF13302">
    <property type="entry name" value="Acetyltransf_3"/>
    <property type="match status" value="1"/>
</dbReference>
<dbReference type="OrthoDB" id="5295305at2"/>
<dbReference type="eggNOG" id="COG1670">
    <property type="taxonomic scope" value="Bacteria"/>
</dbReference>